<feature type="compositionally biased region" description="Polar residues" evidence="1">
    <location>
        <begin position="156"/>
        <end position="166"/>
    </location>
</feature>
<name>A0A0L0C8J5_LUCCU</name>
<dbReference type="Proteomes" id="UP000037069">
    <property type="component" value="Unassembled WGS sequence"/>
</dbReference>
<evidence type="ECO:0000256" key="2">
    <source>
        <dbReference type="SAM" id="SignalP"/>
    </source>
</evidence>
<organism evidence="3 4">
    <name type="scientific">Lucilia cuprina</name>
    <name type="common">Green bottle fly</name>
    <name type="synonym">Australian sheep blowfly</name>
    <dbReference type="NCBI Taxonomy" id="7375"/>
    <lineage>
        <taxon>Eukaryota</taxon>
        <taxon>Metazoa</taxon>
        <taxon>Ecdysozoa</taxon>
        <taxon>Arthropoda</taxon>
        <taxon>Hexapoda</taxon>
        <taxon>Insecta</taxon>
        <taxon>Pterygota</taxon>
        <taxon>Neoptera</taxon>
        <taxon>Endopterygota</taxon>
        <taxon>Diptera</taxon>
        <taxon>Brachycera</taxon>
        <taxon>Muscomorpha</taxon>
        <taxon>Oestroidea</taxon>
        <taxon>Calliphoridae</taxon>
        <taxon>Luciliinae</taxon>
        <taxon>Lucilia</taxon>
    </lineage>
</organism>
<evidence type="ECO:0000256" key="1">
    <source>
        <dbReference type="SAM" id="MobiDB-lite"/>
    </source>
</evidence>
<feature type="region of interest" description="Disordered" evidence="1">
    <location>
        <begin position="302"/>
        <end position="323"/>
    </location>
</feature>
<sequence>MWRILLAVYIRFLLCLQVSQGLFINPGYEPFTRQKRTTVCVEIKPNIAGSHEPYYMCKGPEFPYRPPNQTPSHFVKIDGGNYPTTNVPHENNYQHATPAQNQHFGYGYQQPQQSLPQSPTVPALNPPHYAPPTSYTPQQRPPQMPFYNPSYVSPLPNHQPTAQTTAADYPTLPNNPTKPTTFNQQNNYEALPQTAPETSRTPALTERTLKTSVNDGQENKPSKDLPTLALKEAVDHKINSEQFHNLIEEEVLGMPNLGFSHDEMLPYQSFYTEDKMRLAGENSHIPPEYLEDPILRTFYNIDDNPDKHHDHQQQQHYNPSSAQLNQANNDECFDTYAQVKTPGYMPSAEPTAHMDLFKTPYTDPNSCCGCPYSFHPIFIAIPWFGPAYNELFAQMHPIAPVPLPSFESYTSPPSTQHQSRVNEESSPSTEDLDINNKKSSITTETKSTTTPTPIKTTKTSESSEEDLFVEDTTAKNGKTTKSNDDNNSQEDDADEAEEVVTETKPTSTSTVRPTFKTMMHAAKVASSKFYANPLPGANPDTRKRQVHYITAPVYHPTNPFKRQYVRKLDKMYN</sequence>
<dbReference type="OrthoDB" id="8017340at2759"/>
<accession>A0A0L0C8J5</accession>
<keyword evidence="4" id="KW-1185">Reference proteome</keyword>
<reference evidence="3 4" key="1">
    <citation type="journal article" date="2015" name="Nat. Commun.">
        <title>Lucilia cuprina genome unlocks parasitic fly biology to underpin future interventions.</title>
        <authorList>
            <person name="Anstead C.A."/>
            <person name="Korhonen P.K."/>
            <person name="Young N.D."/>
            <person name="Hall R.S."/>
            <person name="Jex A.R."/>
            <person name="Murali S.C."/>
            <person name="Hughes D.S."/>
            <person name="Lee S.F."/>
            <person name="Perry T."/>
            <person name="Stroehlein A.J."/>
            <person name="Ansell B.R."/>
            <person name="Breugelmans B."/>
            <person name="Hofmann A."/>
            <person name="Qu J."/>
            <person name="Dugan S."/>
            <person name="Lee S.L."/>
            <person name="Chao H."/>
            <person name="Dinh H."/>
            <person name="Han Y."/>
            <person name="Doddapaneni H.V."/>
            <person name="Worley K.C."/>
            <person name="Muzny D.M."/>
            <person name="Ioannidis P."/>
            <person name="Waterhouse R.M."/>
            <person name="Zdobnov E.M."/>
            <person name="James P.J."/>
            <person name="Bagnall N.H."/>
            <person name="Kotze A.C."/>
            <person name="Gibbs R.A."/>
            <person name="Richards S."/>
            <person name="Batterham P."/>
            <person name="Gasser R.B."/>
        </authorList>
    </citation>
    <scope>NUCLEOTIDE SEQUENCE [LARGE SCALE GENOMIC DNA]</scope>
    <source>
        <strain evidence="3 4">LS</strain>
        <tissue evidence="3">Full body</tissue>
    </source>
</reference>
<feature type="chain" id="PRO_5005535703" evidence="2">
    <location>
        <begin position="22"/>
        <end position="573"/>
    </location>
</feature>
<dbReference type="AlphaFoldDB" id="A0A0L0C8J5"/>
<evidence type="ECO:0000313" key="3">
    <source>
        <dbReference type="EMBL" id="KNC28552.1"/>
    </source>
</evidence>
<feature type="compositionally biased region" description="Acidic residues" evidence="1">
    <location>
        <begin position="487"/>
        <end position="500"/>
    </location>
</feature>
<feature type="signal peptide" evidence="2">
    <location>
        <begin position="1"/>
        <end position="21"/>
    </location>
</feature>
<dbReference type="EMBL" id="JRES01000760">
    <property type="protein sequence ID" value="KNC28552.1"/>
    <property type="molecule type" value="Genomic_DNA"/>
</dbReference>
<feature type="compositionally biased region" description="Polar residues" evidence="1">
    <location>
        <begin position="407"/>
        <end position="429"/>
    </location>
</feature>
<feature type="compositionally biased region" description="Low complexity" evidence="1">
    <location>
        <begin position="437"/>
        <end position="460"/>
    </location>
</feature>
<protein>
    <submittedName>
        <fullName evidence="3">Uncharacterized protein</fullName>
    </submittedName>
</protein>
<feature type="compositionally biased region" description="Basic and acidic residues" evidence="1">
    <location>
        <begin position="304"/>
        <end position="313"/>
    </location>
</feature>
<keyword evidence="2" id="KW-0732">Signal</keyword>
<feature type="compositionally biased region" description="Low complexity" evidence="1">
    <location>
        <begin position="170"/>
        <end position="187"/>
    </location>
</feature>
<proteinExistence type="predicted"/>
<comment type="caution">
    <text evidence="3">The sequence shown here is derived from an EMBL/GenBank/DDBJ whole genome shotgun (WGS) entry which is preliminary data.</text>
</comment>
<gene>
    <name evidence="3" type="ORF">FF38_05746</name>
</gene>
<evidence type="ECO:0000313" key="4">
    <source>
        <dbReference type="Proteomes" id="UP000037069"/>
    </source>
</evidence>
<feature type="region of interest" description="Disordered" evidence="1">
    <location>
        <begin position="110"/>
        <end position="225"/>
    </location>
</feature>
<feature type="region of interest" description="Disordered" evidence="1">
    <location>
        <begin position="407"/>
        <end position="510"/>
    </location>
</feature>